<accession>A0A1X7L5Y5</accession>
<organism evidence="4 5">
    <name type="scientific">Sphingobacterium psychroaquaticum</name>
    <dbReference type="NCBI Taxonomy" id="561061"/>
    <lineage>
        <taxon>Bacteria</taxon>
        <taxon>Pseudomonadati</taxon>
        <taxon>Bacteroidota</taxon>
        <taxon>Sphingobacteriia</taxon>
        <taxon>Sphingobacteriales</taxon>
        <taxon>Sphingobacteriaceae</taxon>
        <taxon>Sphingobacterium</taxon>
    </lineage>
</organism>
<name>A0A1X7L5Y5_9SPHI</name>
<protein>
    <submittedName>
        <fullName evidence="4">Septal ring factor EnvC, activator of murein hydrolases AmiA and AmiB</fullName>
    </submittedName>
</protein>
<feature type="chain" id="PRO_5043635402" evidence="2">
    <location>
        <begin position="24"/>
        <end position="423"/>
    </location>
</feature>
<dbReference type="InterPro" id="IPR050570">
    <property type="entry name" value="Cell_wall_metabolism_enzyme"/>
</dbReference>
<feature type="signal peptide" evidence="2">
    <location>
        <begin position="1"/>
        <end position="23"/>
    </location>
</feature>
<dbReference type="Proteomes" id="UP000192980">
    <property type="component" value="Unassembled WGS sequence"/>
</dbReference>
<dbReference type="InterPro" id="IPR011055">
    <property type="entry name" value="Dup_hybrid_motif"/>
</dbReference>
<dbReference type="GO" id="GO:0004222">
    <property type="term" value="F:metalloendopeptidase activity"/>
    <property type="evidence" value="ECO:0007669"/>
    <property type="project" value="TreeGrafter"/>
</dbReference>
<evidence type="ECO:0000259" key="3">
    <source>
        <dbReference type="Pfam" id="PF01551"/>
    </source>
</evidence>
<evidence type="ECO:0000313" key="4">
    <source>
        <dbReference type="EMBL" id="SMG48884.1"/>
    </source>
</evidence>
<dbReference type="Gene3D" id="6.10.250.3150">
    <property type="match status" value="1"/>
</dbReference>
<dbReference type="InterPro" id="IPR016047">
    <property type="entry name" value="M23ase_b-sheet_dom"/>
</dbReference>
<dbReference type="PANTHER" id="PTHR21666:SF270">
    <property type="entry name" value="MUREIN HYDROLASE ACTIVATOR ENVC"/>
    <property type="match status" value="1"/>
</dbReference>
<feature type="compositionally biased region" description="Basic and acidic residues" evidence="1">
    <location>
        <begin position="253"/>
        <end position="283"/>
    </location>
</feature>
<keyword evidence="4" id="KW-0378">Hydrolase</keyword>
<evidence type="ECO:0000313" key="5">
    <source>
        <dbReference type="Proteomes" id="UP000192980"/>
    </source>
</evidence>
<evidence type="ECO:0000256" key="2">
    <source>
        <dbReference type="SAM" id="SignalP"/>
    </source>
</evidence>
<dbReference type="OrthoDB" id="9815884at2"/>
<dbReference type="PANTHER" id="PTHR21666">
    <property type="entry name" value="PEPTIDASE-RELATED"/>
    <property type="match status" value="1"/>
</dbReference>
<dbReference type="Gene3D" id="2.70.70.10">
    <property type="entry name" value="Glucose Permease (Domain IIA)"/>
    <property type="match status" value="1"/>
</dbReference>
<feature type="region of interest" description="Disordered" evidence="1">
    <location>
        <begin position="253"/>
        <end position="286"/>
    </location>
</feature>
<feature type="compositionally biased region" description="Basic and acidic residues" evidence="1">
    <location>
        <begin position="206"/>
        <end position="215"/>
    </location>
</feature>
<dbReference type="EMBL" id="FXAU01000008">
    <property type="protein sequence ID" value="SMG48884.1"/>
    <property type="molecule type" value="Genomic_DNA"/>
</dbReference>
<feature type="domain" description="M23ase beta-sheet core" evidence="3">
    <location>
        <begin position="341"/>
        <end position="417"/>
    </location>
</feature>
<gene>
    <name evidence="4" type="ORF">SAMN05660862_3609</name>
</gene>
<dbReference type="SUPFAM" id="SSF51261">
    <property type="entry name" value="Duplicated hybrid motif"/>
    <property type="match status" value="1"/>
</dbReference>
<keyword evidence="2" id="KW-0732">Signal</keyword>
<dbReference type="STRING" id="561061.SAMN05660862_3609"/>
<proteinExistence type="predicted"/>
<feature type="region of interest" description="Disordered" evidence="1">
    <location>
        <begin position="206"/>
        <end position="228"/>
    </location>
</feature>
<dbReference type="AlphaFoldDB" id="A0A1X7L5Y5"/>
<evidence type="ECO:0000256" key="1">
    <source>
        <dbReference type="SAM" id="MobiDB-lite"/>
    </source>
</evidence>
<reference evidence="4 5" key="1">
    <citation type="submission" date="2017-04" db="EMBL/GenBank/DDBJ databases">
        <authorList>
            <person name="Afonso C.L."/>
            <person name="Miller P.J."/>
            <person name="Scott M.A."/>
            <person name="Spackman E."/>
            <person name="Goraichik I."/>
            <person name="Dimitrov K.M."/>
            <person name="Suarez D.L."/>
            <person name="Swayne D.E."/>
        </authorList>
    </citation>
    <scope>NUCLEOTIDE SEQUENCE [LARGE SCALE GENOMIC DNA]</scope>
    <source>
        <strain evidence="4 5">DSM 22418</strain>
    </source>
</reference>
<keyword evidence="5" id="KW-1185">Reference proteome</keyword>
<sequence length="423" mass="47887">MDFKKILFSFFFVSCLCVGMVAAQSSAELRKQREKIDAEIAEITKVLRAKTQEKLLSQQEVNALSRQLDLREDKISTINSELRLINGNIQANTKVVNQLKAELEKMRKDYEKMILFAFRNKSGYNKLMFIFASKDFNQAFKRVKYLQQFNDARKVKAAEIENTKKQIELKIAQLERDKQTQNKLLQEQQAEKNIIAKDRATHAGELSQLRKEESSYKGQLSKKQQEKKRIDAMIQAAIRREIAEERRKAEEARKKAAEEEAKRTGKTVAEVEKTTPRKSDSEVLRSTPEAARLSADFKSNRGRLPWPVGQGNIVRDFGFETVERGVGMDNMDVAIRTGSNAAVKVVFEGEVVQVFGNVVVIKHGEYFTSYGNLRSVSVGRGQKVSRGQQIGTAAEDPDLGYSVVNFGVFQGQSAMNPSSWLAK</sequence>
<dbReference type="CDD" id="cd12797">
    <property type="entry name" value="M23_peptidase"/>
    <property type="match status" value="1"/>
</dbReference>
<dbReference type="Pfam" id="PF01551">
    <property type="entry name" value="Peptidase_M23"/>
    <property type="match status" value="1"/>
</dbReference>